<evidence type="ECO:0000256" key="1">
    <source>
        <dbReference type="SAM" id="MobiDB-lite"/>
    </source>
</evidence>
<keyword evidence="4" id="KW-1185">Reference proteome</keyword>
<proteinExistence type="predicted"/>
<keyword evidence="2" id="KW-0812">Transmembrane</keyword>
<feature type="transmembrane region" description="Helical" evidence="2">
    <location>
        <begin position="235"/>
        <end position="257"/>
    </location>
</feature>
<evidence type="ECO:0000313" key="3">
    <source>
        <dbReference type="EMBL" id="OLP90283.1"/>
    </source>
</evidence>
<feature type="region of interest" description="Disordered" evidence="1">
    <location>
        <begin position="328"/>
        <end position="400"/>
    </location>
</feature>
<keyword evidence="3" id="KW-0255">Endonuclease</keyword>
<feature type="region of interest" description="Disordered" evidence="1">
    <location>
        <begin position="514"/>
        <end position="557"/>
    </location>
</feature>
<feature type="compositionally biased region" description="Acidic residues" evidence="1">
    <location>
        <begin position="1272"/>
        <end position="1288"/>
    </location>
</feature>
<feature type="compositionally biased region" description="Basic residues" evidence="1">
    <location>
        <begin position="276"/>
        <end position="287"/>
    </location>
</feature>
<feature type="region of interest" description="Disordered" evidence="1">
    <location>
        <begin position="142"/>
        <end position="178"/>
    </location>
</feature>
<evidence type="ECO:0000256" key="2">
    <source>
        <dbReference type="SAM" id="Phobius"/>
    </source>
</evidence>
<dbReference type="GO" id="GO:0004519">
    <property type="term" value="F:endonuclease activity"/>
    <property type="evidence" value="ECO:0007669"/>
    <property type="project" value="UniProtKB-KW"/>
</dbReference>
<dbReference type="Proteomes" id="UP000186817">
    <property type="component" value="Unassembled WGS sequence"/>
</dbReference>
<feature type="region of interest" description="Disordered" evidence="1">
    <location>
        <begin position="1267"/>
        <end position="1288"/>
    </location>
</feature>
<gene>
    <name evidence="3" type="primary">FEN1</name>
    <name evidence="3" type="ORF">AK812_SmicGene28154</name>
</gene>
<feature type="region of interest" description="Disordered" evidence="1">
    <location>
        <begin position="1029"/>
        <end position="1087"/>
    </location>
</feature>
<feature type="compositionally biased region" description="Basic and acidic residues" evidence="1">
    <location>
        <begin position="354"/>
        <end position="388"/>
    </location>
</feature>
<protein>
    <submittedName>
        <fullName evidence="3">Flap endonuclease 1</fullName>
    </submittedName>
</protein>
<feature type="compositionally biased region" description="Basic and acidic residues" evidence="1">
    <location>
        <begin position="288"/>
        <end position="304"/>
    </location>
</feature>
<feature type="compositionally biased region" description="Basic and acidic residues" evidence="1">
    <location>
        <begin position="328"/>
        <end position="346"/>
    </location>
</feature>
<keyword evidence="3" id="KW-0540">Nuclease</keyword>
<dbReference type="EMBL" id="LSRX01000719">
    <property type="protein sequence ID" value="OLP90283.1"/>
    <property type="molecule type" value="Genomic_DNA"/>
</dbReference>
<comment type="caution">
    <text evidence="3">The sequence shown here is derived from an EMBL/GenBank/DDBJ whole genome shotgun (WGS) entry which is preliminary data.</text>
</comment>
<keyword evidence="3" id="KW-0378">Hydrolase</keyword>
<sequence>MVRCRGAANNAALGHLSQPRVAGRQAENQKVLQAEGGEQGGASLAVGGTAATEGDPLLDKMLDFENHDLVDIPSAQRRLTAVGVKFQHIDADGNLSPLFDSMVKANKWATENQLPTVPADLRDRASDVFDFGFAKADVPPLAGVPAEAEDGAKEDEPTGPQVPAGAAGPEEPKECRAGSNHGKACLVVMAHGVRKVTTWDYPRLAHPGSAFFTWTVLGGDLQAGCWLEVSEKLPLGIILALHTWLVSALAALISPAMKSMKSMKAMKKPSAAMKTMKARALPKKKPAKKDDDRKKDDDKEERYEREIRESDFGRYYERVLKEQRFAAAVEKDDDKSSDDDKKKDDGFEWTMEDLLPKRPDDDMSDPEREDDKKKDDDTGKDDDKKKDDDPQEDFSPHTPPGALDFAFGAIGLVASDTAPTVPLVPASGNLGQLLLAWFWLQVQDAHGTEAEVTGSVIPVALDSSLDFDCDLSWSRTVDKMMPPGLGRILVAHLCLWRVSTSSIVPTAIAAMSAWSPKEVKKEQQQDEQGSALSSHEEESEWHKRHQQGGRSNLAAGRGYDSIIVPSRSPCWSAMESPLRREEEALQDDKLDRPSKLAAGRGYDTIIVPSRSPDWSAMDEEMDMQDDQQGRRSLAADRGRDTNDPIIVAVAPEQAIARPSVNHEAPDGLAMPNDSEVAASSDQDRQAAPARVQLSDLEAPLPLKSEEQAEFLRNLADFVDISHRRARSVILFVLTSASRGSASRQVLPEGSTKKLFASLPGTARSDFVEVSLAELYAVMQHARSDDKRPWHFLDHASKKQWLPTSVNNLLDVAPPSWRLAVLRLGWNEHKHPENVVHCRFQDLEEELQEVLRSICCALPNESWVQDTVSAHGQCLAPPVSEAAPVKRSVAMPDTLQPAKVMKSEPGQAVASARVKLEPGVALTLAKTLIAGYPYRDIAAGHLDVGQVLRGCLSVAGKHFGNSWPMQLSIGSCGDLDSWKGQDCSNLAGLLYSASHWALLCVFNGKALVYDGARNGTCYDHAVAFLKHREDNGHPVRGMTPPRPDRPASSPLQASPAGTDASTPHKVVQKTSKKARKAAKVQPDTSMSKAKLRERGMELARQAHIDHALFQREHYAHGLDEPKGHWNNMLMAAAAPHEILRPLTCQVCIRLRTQMLQKGTSQAVATGSSSSAVVAAEEDTAMPPTALGPEVHHKGRPKRGEHRWRLAAYIREKRSQVYTQTSQSWSKQAVYYCRACEVEKKFCTQTCKKKVDAHERSRRHRAGLRRLGIPWSGSEDEDAEEKGSDAEEEPEHEMAIVPHDAAQQESQEYRCQGVPGSDRTLSLHPIVDSVVNYVQAGQPRLVVAQGEQDPMADAIFDCGETVFVKSRQCLGHCRRVDVACTACLSLCRKKSFRQCLSARSYQVDLAQYAHVLFHADEADIRVTEEKIRGRDYMVLELSGDDFDDIAAMPSKLDRIRRIRKRFMHIPAWRMSPAFRSFMEVRLPKTPEYCNQDSQAVAHGALVRALGDGVATGRLHATDLQLASLVASGALRSDALVHALVSTFLHTLEGSWKNERRKRSGSHIDEAAIMDAVHTLGKGSELQAMLDRFRVNPKVVKRVNLVTPGMPNSFRSLTRPDQVQDNFVRIHELLKASSQRLHIILDETTWTGSYQQARLLEEGEDRIVGGAWDPDGGEDWSCLTPEDHPLHLLPKEKLAKTALHIVAHRTDNTRFVFEVACMPTATVIGSSQTMLRLLGQVCEQYFAATGLVPSGAAFDGCTANARINSLFIGLLPRSEWETLPFFSGCRVEYLAKVKYWPFGQLRHGSQLMCSFHGAWHLQKRFALQVLSGSRKARFADVWVDLASQLKANLPIRAFVGHDHQSDRDSISRMSPPFLTRTWSGIGQHFHALIAALLMSGATASKGFTKVQHASNAFSAFYLLCLHVVYNVYKKRDRSQSLHQTTVRNACALCANIITSTMTPLEPKLVQERPVEEHFSRVKAPYRGQPTLRDALFGLARLNGRQAKQLEKETVESLSAAQTVQCREPLMEDQLGKIANQSLVSAIQYFCMHCKDETPDELSCKFFQWWKQGSETYLRTAVPVDADDDEFQPEVEEAGSDAVQAHHLQLLEAVQDRALVMEELQKGPAEGALDAAAPDLQEVPNAEELLPPDEDSQEGRQPMTLQEIVQKAMAKPAFSKYMVGEEGSQGSYPALQRARLVMGPAREFIRLVRLEESVLSQALLENRRSELNSHNLREAELAAARRAASVCAQRTSRAAAWQKATEKFLAGFVESPPAPGAGLMPVQAFRNLCDENPQIVVFQRRGMDAAPGLGVVLTVFRGSLTKQGDKLVVRTSKPAASDLAVASTRRVHLAVLSVADSELCFHTSCVSEVLLLDPVNTIYAEVRAKCQASQTRLHVQLEESTLRDIKRMGKKALPQVAGDDEVPDLVPETAAATAPDVTLVFNDRSFMRAELEQACLKFMKGLLEMYTSAEQSWVVEGYVTLSRSKKIKEKWDVLLASVPSYFLSLFSKLKGYAFSKAVYAKLFELVVMFLGGVHSSTSPAVVMPAA</sequence>
<keyword evidence="2" id="KW-0472">Membrane</keyword>
<evidence type="ECO:0000313" key="4">
    <source>
        <dbReference type="Proteomes" id="UP000186817"/>
    </source>
</evidence>
<feature type="compositionally biased region" description="Low complexity" evidence="1">
    <location>
        <begin position="264"/>
        <end position="275"/>
    </location>
</feature>
<dbReference type="OrthoDB" id="439974at2759"/>
<name>A0A1Q9D507_SYMMI</name>
<reference evidence="3 4" key="1">
    <citation type="submission" date="2016-02" db="EMBL/GenBank/DDBJ databases">
        <title>Genome analysis of coral dinoflagellate symbionts highlights evolutionary adaptations to a symbiotic lifestyle.</title>
        <authorList>
            <person name="Aranda M."/>
            <person name="Li Y."/>
            <person name="Liew Y.J."/>
            <person name="Baumgarten S."/>
            <person name="Simakov O."/>
            <person name="Wilson M."/>
            <person name="Piel J."/>
            <person name="Ashoor H."/>
            <person name="Bougouffa S."/>
            <person name="Bajic V.B."/>
            <person name="Ryu T."/>
            <person name="Ravasi T."/>
            <person name="Bayer T."/>
            <person name="Micklem G."/>
            <person name="Kim H."/>
            <person name="Bhak J."/>
            <person name="Lajeunesse T.C."/>
            <person name="Voolstra C.R."/>
        </authorList>
    </citation>
    <scope>NUCLEOTIDE SEQUENCE [LARGE SCALE GENOMIC DNA]</scope>
    <source>
        <strain evidence="3 4">CCMP2467</strain>
    </source>
</reference>
<keyword evidence="2" id="KW-1133">Transmembrane helix</keyword>
<feature type="region of interest" description="Disordered" evidence="1">
    <location>
        <begin position="264"/>
        <end position="304"/>
    </location>
</feature>
<feature type="region of interest" description="Disordered" evidence="1">
    <location>
        <begin position="656"/>
        <end position="688"/>
    </location>
</feature>
<organism evidence="3 4">
    <name type="scientific">Symbiodinium microadriaticum</name>
    <name type="common">Dinoflagellate</name>
    <name type="synonym">Zooxanthella microadriatica</name>
    <dbReference type="NCBI Taxonomy" id="2951"/>
    <lineage>
        <taxon>Eukaryota</taxon>
        <taxon>Sar</taxon>
        <taxon>Alveolata</taxon>
        <taxon>Dinophyceae</taxon>
        <taxon>Suessiales</taxon>
        <taxon>Symbiodiniaceae</taxon>
        <taxon>Symbiodinium</taxon>
    </lineage>
</organism>
<feature type="compositionally biased region" description="Basic residues" evidence="1">
    <location>
        <begin position="1065"/>
        <end position="1077"/>
    </location>
</feature>
<accession>A0A1Q9D507</accession>